<dbReference type="Proteomes" id="UP000033092">
    <property type="component" value="Chromosome"/>
</dbReference>
<evidence type="ECO:0000313" key="2">
    <source>
        <dbReference type="EMBL" id="AKB33221.1"/>
    </source>
</evidence>
<organism evidence="2 3">
    <name type="scientific">Methanosarcina siciliae HI350</name>
    <dbReference type="NCBI Taxonomy" id="1434119"/>
    <lineage>
        <taxon>Archaea</taxon>
        <taxon>Methanobacteriati</taxon>
        <taxon>Methanobacteriota</taxon>
        <taxon>Stenosarchaea group</taxon>
        <taxon>Methanomicrobia</taxon>
        <taxon>Methanosarcinales</taxon>
        <taxon>Methanosarcinaceae</taxon>
        <taxon>Methanosarcina</taxon>
    </lineage>
</organism>
<dbReference type="KEGG" id="msz:MSSIH_2531"/>
<dbReference type="PATRIC" id="fig|1434119.4.peg.3324"/>
<proteinExistence type="predicted"/>
<feature type="transmembrane region" description="Helical" evidence="1">
    <location>
        <begin position="12"/>
        <end position="33"/>
    </location>
</feature>
<keyword evidence="1" id="KW-1133">Transmembrane helix</keyword>
<keyword evidence="1" id="KW-0472">Membrane</keyword>
<dbReference type="AlphaFoldDB" id="A0A0E3LB63"/>
<name>A0A0E3LB63_9EURY</name>
<feature type="transmembrane region" description="Helical" evidence="1">
    <location>
        <begin position="130"/>
        <end position="150"/>
    </location>
</feature>
<gene>
    <name evidence="2" type="ORF">MSSIH_2531</name>
</gene>
<accession>A0A0E3LB63</accession>
<reference evidence="2 3" key="1">
    <citation type="submission" date="2014-07" db="EMBL/GenBank/DDBJ databases">
        <title>Methanogenic archaea and the global carbon cycle.</title>
        <authorList>
            <person name="Henriksen J.R."/>
            <person name="Luke J."/>
            <person name="Reinhart S."/>
            <person name="Benedict M.N."/>
            <person name="Youngblut N.D."/>
            <person name="Metcalf M.E."/>
            <person name="Whitaker R.J."/>
            <person name="Metcalf W.W."/>
        </authorList>
    </citation>
    <scope>NUCLEOTIDE SEQUENCE [LARGE SCALE GENOMIC DNA]</scope>
    <source>
        <strain evidence="2 3">HI350</strain>
    </source>
</reference>
<sequence length="154" mass="17206">MKGRDSATPRTARIPLFSAIFAIGLAGSSPYTIPKGAENLPVPAPISRVLRFPGFSGKNVFRARSSDSYAGLYFSYQESYSSAYLSKASQGFIKVPPDENSPYDASFVCGFFLMKLLFSLFYFPFLFHFSVSLFCFTFLFHFSVSLAAHYPDYI</sequence>
<protein>
    <submittedName>
        <fullName evidence="2">Uncharacterized protein</fullName>
    </submittedName>
</protein>
<evidence type="ECO:0000313" key="3">
    <source>
        <dbReference type="Proteomes" id="UP000033092"/>
    </source>
</evidence>
<dbReference type="HOGENOM" id="CLU_1700309_0_0_2"/>
<keyword evidence="1" id="KW-0812">Transmembrane</keyword>
<evidence type="ECO:0000256" key="1">
    <source>
        <dbReference type="SAM" id="Phobius"/>
    </source>
</evidence>
<dbReference type="EMBL" id="CP009507">
    <property type="protein sequence ID" value="AKB33221.1"/>
    <property type="molecule type" value="Genomic_DNA"/>
</dbReference>